<dbReference type="PANTHER" id="PTHR22997">
    <property type="entry name" value="PIH1 DOMAIN-CONTAINING PROTEIN 1"/>
    <property type="match status" value="1"/>
</dbReference>
<evidence type="ECO:0000256" key="1">
    <source>
        <dbReference type="ARBA" id="ARBA00008511"/>
    </source>
</evidence>
<organism evidence="6">
    <name type="scientific">Lepeophtheirus salmonis</name>
    <name type="common">Salmon louse</name>
    <name type="synonym">Caligus salmonis</name>
    <dbReference type="NCBI Taxonomy" id="72036"/>
    <lineage>
        <taxon>Eukaryota</taxon>
        <taxon>Metazoa</taxon>
        <taxon>Ecdysozoa</taxon>
        <taxon>Arthropoda</taxon>
        <taxon>Crustacea</taxon>
        <taxon>Multicrustacea</taxon>
        <taxon>Hexanauplia</taxon>
        <taxon>Copepoda</taxon>
        <taxon>Siphonostomatoida</taxon>
        <taxon>Caligidae</taxon>
        <taxon>Lepeophtheirus</taxon>
    </lineage>
</organism>
<dbReference type="InterPro" id="IPR012981">
    <property type="entry name" value="PIH1_N"/>
</dbReference>
<dbReference type="Pfam" id="PF08190">
    <property type="entry name" value="PIH1"/>
    <property type="match status" value="1"/>
</dbReference>
<evidence type="ECO:0000313" key="6">
    <source>
        <dbReference type="EMBL" id="CDW30631.1"/>
    </source>
</evidence>
<dbReference type="PANTHER" id="PTHR22997:SF0">
    <property type="entry name" value="PIH1 DOMAIN-CONTAINING PROTEIN 1"/>
    <property type="match status" value="1"/>
</dbReference>
<dbReference type="InterPro" id="IPR050734">
    <property type="entry name" value="PIH1/Kintoun_subfamily"/>
</dbReference>
<evidence type="ECO:0000256" key="3">
    <source>
        <dbReference type="ARBA" id="ARBA00046233"/>
    </source>
</evidence>
<evidence type="ECO:0000259" key="5">
    <source>
        <dbReference type="Pfam" id="PF18201"/>
    </source>
</evidence>
<dbReference type="InterPro" id="IPR041442">
    <property type="entry name" value="PIH1D1/2/3_CS-like"/>
</dbReference>
<evidence type="ECO:0000259" key="4">
    <source>
        <dbReference type="Pfam" id="PF08190"/>
    </source>
</evidence>
<reference evidence="6" key="1">
    <citation type="submission" date="2014-05" db="EMBL/GenBank/DDBJ databases">
        <authorList>
            <person name="Chronopoulou M."/>
        </authorList>
    </citation>
    <scope>NUCLEOTIDE SEQUENCE</scope>
    <source>
        <tissue evidence="6">Whole organism</tissue>
    </source>
</reference>
<name>A0A0K2TZ31_LEPSM</name>
<protein>
    <recommendedName>
        <fullName evidence="2">PIH1 domain-containing protein 1</fullName>
    </recommendedName>
</protein>
<feature type="domain" description="PIH1D1/2/3 CS-like" evidence="5">
    <location>
        <begin position="246"/>
        <end position="316"/>
    </location>
</feature>
<evidence type="ECO:0000256" key="2">
    <source>
        <dbReference type="ARBA" id="ARBA00040540"/>
    </source>
</evidence>
<sequence>MNRIPEVGTGFQPMKLEVDNSLLEKSLSILNAPQTSEATSKFKTQVPSLFPGSYEGSSIEVTPSPGFCVKSCNIHGKKVFINFCKVSEIPTAAPISEEDLIKIIEEENYETPYRVPMSLGAPREDKDKSTKKCYVTDVAVNGAWFDQVVDGSPVFTAFLVNVAMEGLCDKYGDELNVDRNGYSILRKKNYYGKLQRHRIQKRERKIYETFETSENKSMIEEIKISKNSSKTKKPALKLIKAEGNILSAEIHLPGIRSASELELDLGEDRIKLKSMNKGTNIGPYNLDVFLPLLIFNDSSLAEYHIKSQTLKINMPLFK</sequence>
<dbReference type="EMBL" id="HACA01013270">
    <property type="protein sequence ID" value="CDW30631.1"/>
    <property type="molecule type" value="Transcribed_RNA"/>
</dbReference>
<dbReference type="GO" id="GO:1990904">
    <property type="term" value="C:ribonucleoprotein complex"/>
    <property type="evidence" value="ECO:0007669"/>
    <property type="project" value="TreeGrafter"/>
</dbReference>
<dbReference type="GO" id="GO:0005737">
    <property type="term" value="C:cytoplasm"/>
    <property type="evidence" value="ECO:0007669"/>
    <property type="project" value="TreeGrafter"/>
</dbReference>
<dbReference type="GO" id="GO:0000492">
    <property type="term" value="P:box C/D snoRNP assembly"/>
    <property type="evidence" value="ECO:0007669"/>
    <property type="project" value="TreeGrafter"/>
</dbReference>
<dbReference type="Pfam" id="PF18201">
    <property type="entry name" value="PIH1_CS"/>
    <property type="match status" value="1"/>
</dbReference>
<feature type="domain" description="PIH1 N-terminal" evidence="4">
    <location>
        <begin position="61"/>
        <end position="204"/>
    </location>
</feature>
<comment type="similarity">
    <text evidence="1">Belongs to the PIH1 family.</text>
</comment>
<dbReference type="GO" id="GO:0097255">
    <property type="term" value="C:R2TP complex"/>
    <property type="evidence" value="ECO:0007669"/>
    <property type="project" value="TreeGrafter"/>
</dbReference>
<dbReference type="AlphaFoldDB" id="A0A0K2TZ31"/>
<accession>A0A0K2TZ31</accession>
<dbReference type="OMA" id="KLKNRKC"/>
<dbReference type="GO" id="GO:0006364">
    <property type="term" value="P:rRNA processing"/>
    <property type="evidence" value="ECO:0007669"/>
    <property type="project" value="TreeGrafter"/>
</dbReference>
<dbReference type="OrthoDB" id="5135119at2759"/>
<gene>
    <name evidence="6" type="primary">pih1d1</name>
</gene>
<comment type="function">
    <text evidence="3">Involved in the assembly of C/D box small nucleolar ribonucleoprotein (snoRNP) particles. Recruits the SWI/SNF complex to the core promoter of rRNA genes and enhances pre-rRNA transcription. Mediates interaction of TELO2 with the R2TP complex which is necessary for the stability of MTOR and SMG1. Positively regulates the assembly and activity of the mTORC1 complex.</text>
</comment>
<proteinExistence type="inferred from homology"/>